<accession>A0A4R2NJP4</accession>
<dbReference type="EMBL" id="SLXK01000040">
    <property type="protein sequence ID" value="TCP21697.1"/>
    <property type="molecule type" value="Genomic_DNA"/>
</dbReference>
<protein>
    <submittedName>
        <fullName evidence="1">Uncharacterized protein</fullName>
    </submittedName>
</protein>
<evidence type="ECO:0000313" key="2">
    <source>
        <dbReference type="Proteomes" id="UP000295416"/>
    </source>
</evidence>
<dbReference type="RefSeq" id="WP_279389207.1">
    <property type="nucleotide sequence ID" value="NZ_SLXK01000040.1"/>
</dbReference>
<organism evidence="1 2">
    <name type="scientific">Scopulibacillus darangshiensis</name>
    <dbReference type="NCBI Taxonomy" id="442528"/>
    <lineage>
        <taxon>Bacteria</taxon>
        <taxon>Bacillati</taxon>
        <taxon>Bacillota</taxon>
        <taxon>Bacilli</taxon>
        <taxon>Bacillales</taxon>
        <taxon>Sporolactobacillaceae</taxon>
        <taxon>Scopulibacillus</taxon>
    </lineage>
</organism>
<dbReference type="AlphaFoldDB" id="A0A4R2NJP4"/>
<comment type="caution">
    <text evidence="1">The sequence shown here is derived from an EMBL/GenBank/DDBJ whole genome shotgun (WGS) entry which is preliminary data.</text>
</comment>
<gene>
    <name evidence="1" type="ORF">EV207_1406</name>
</gene>
<evidence type="ECO:0000313" key="1">
    <source>
        <dbReference type="EMBL" id="TCP21697.1"/>
    </source>
</evidence>
<sequence>MNLFYDGQLITTSLTNNDERIEKLYDQVKNVIDVNRVVRGEFG</sequence>
<dbReference type="Proteomes" id="UP000295416">
    <property type="component" value="Unassembled WGS sequence"/>
</dbReference>
<keyword evidence="2" id="KW-1185">Reference proteome</keyword>
<proteinExistence type="predicted"/>
<name>A0A4R2NJP4_9BACL</name>
<reference evidence="1 2" key="1">
    <citation type="submission" date="2019-03" db="EMBL/GenBank/DDBJ databases">
        <title>Genomic Encyclopedia of Type Strains, Phase IV (KMG-IV): sequencing the most valuable type-strain genomes for metagenomic binning, comparative biology and taxonomic classification.</title>
        <authorList>
            <person name="Goeker M."/>
        </authorList>
    </citation>
    <scope>NUCLEOTIDE SEQUENCE [LARGE SCALE GENOMIC DNA]</scope>
    <source>
        <strain evidence="1 2">DSM 19377</strain>
    </source>
</reference>